<sequence length="89" mass="10142">MRDCSIKETPFRTTEKEKEEEESRCDLRDYFENSLHLRSECVDYRDNHLLRGQLAVRVDWSAVTSPADSVSGSGSKANKPTIGVKDPRP</sequence>
<protein>
    <submittedName>
        <fullName evidence="2">Uncharacterized protein</fullName>
    </submittedName>
</protein>
<feature type="compositionally biased region" description="Polar residues" evidence="1">
    <location>
        <begin position="63"/>
        <end position="78"/>
    </location>
</feature>
<evidence type="ECO:0000256" key="1">
    <source>
        <dbReference type="SAM" id="MobiDB-lite"/>
    </source>
</evidence>
<feature type="region of interest" description="Disordered" evidence="1">
    <location>
        <begin position="63"/>
        <end position="89"/>
    </location>
</feature>
<keyword evidence="3" id="KW-1185">Reference proteome</keyword>
<organism evidence="2 3">
    <name type="scientific">Punica granatum</name>
    <name type="common">Pomegranate</name>
    <dbReference type="NCBI Taxonomy" id="22663"/>
    <lineage>
        <taxon>Eukaryota</taxon>
        <taxon>Viridiplantae</taxon>
        <taxon>Streptophyta</taxon>
        <taxon>Embryophyta</taxon>
        <taxon>Tracheophyta</taxon>
        <taxon>Spermatophyta</taxon>
        <taxon>Magnoliopsida</taxon>
        <taxon>eudicotyledons</taxon>
        <taxon>Gunneridae</taxon>
        <taxon>Pentapetalae</taxon>
        <taxon>rosids</taxon>
        <taxon>malvids</taxon>
        <taxon>Myrtales</taxon>
        <taxon>Lythraceae</taxon>
        <taxon>Punica</taxon>
    </lineage>
</organism>
<evidence type="ECO:0000313" key="2">
    <source>
        <dbReference type="EMBL" id="PKI40549.1"/>
    </source>
</evidence>
<reference evidence="2 3" key="1">
    <citation type="submission" date="2017-11" db="EMBL/GenBank/DDBJ databases">
        <title>De-novo sequencing of pomegranate (Punica granatum L.) genome.</title>
        <authorList>
            <person name="Akparov Z."/>
            <person name="Amiraslanov A."/>
            <person name="Hajiyeva S."/>
            <person name="Abbasov M."/>
            <person name="Kaur K."/>
            <person name="Hamwieh A."/>
            <person name="Solovyev V."/>
            <person name="Salamov A."/>
            <person name="Braich B."/>
            <person name="Kosarev P."/>
            <person name="Mahmoud A."/>
            <person name="Hajiyev E."/>
            <person name="Babayeva S."/>
            <person name="Izzatullayeva V."/>
            <person name="Mammadov A."/>
            <person name="Mammadov A."/>
            <person name="Sharifova S."/>
            <person name="Ojaghi J."/>
            <person name="Eynullazada K."/>
            <person name="Bayramov B."/>
            <person name="Abdulazimova A."/>
            <person name="Shahmuradov I."/>
        </authorList>
    </citation>
    <scope>NUCLEOTIDE SEQUENCE [LARGE SCALE GENOMIC DNA]</scope>
    <source>
        <strain evidence="3">cv. AG2017</strain>
        <tissue evidence="2">Leaf</tissue>
    </source>
</reference>
<gene>
    <name evidence="2" type="ORF">CRG98_039064</name>
</gene>
<dbReference type="AlphaFoldDB" id="A0A2I0I974"/>
<proteinExistence type="predicted"/>
<evidence type="ECO:0000313" key="3">
    <source>
        <dbReference type="Proteomes" id="UP000233551"/>
    </source>
</evidence>
<comment type="caution">
    <text evidence="2">The sequence shown here is derived from an EMBL/GenBank/DDBJ whole genome shotgun (WGS) entry which is preliminary data.</text>
</comment>
<dbReference type="EMBL" id="PGOL01003535">
    <property type="protein sequence ID" value="PKI40549.1"/>
    <property type="molecule type" value="Genomic_DNA"/>
</dbReference>
<dbReference type="Proteomes" id="UP000233551">
    <property type="component" value="Unassembled WGS sequence"/>
</dbReference>
<name>A0A2I0I974_PUNGR</name>
<accession>A0A2I0I974</accession>